<proteinExistence type="predicted"/>
<dbReference type="EMBL" id="VNJK01000001">
    <property type="protein sequence ID" value="TVX92501.1"/>
    <property type="molecule type" value="Genomic_DNA"/>
</dbReference>
<evidence type="ECO:0000313" key="1">
    <source>
        <dbReference type="EMBL" id="TVX92501.1"/>
    </source>
</evidence>
<dbReference type="InterPro" id="IPR006530">
    <property type="entry name" value="YD"/>
</dbReference>
<dbReference type="AlphaFoldDB" id="A0A559IY27"/>
<name>A0A559IY27_9BACL</name>
<organism evidence="1 2">
    <name type="scientific">Paenibacillus agilis</name>
    <dbReference type="NCBI Taxonomy" id="3020863"/>
    <lineage>
        <taxon>Bacteria</taxon>
        <taxon>Bacillati</taxon>
        <taxon>Bacillota</taxon>
        <taxon>Bacilli</taxon>
        <taxon>Bacillales</taxon>
        <taxon>Paenibacillaceae</taxon>
        <taxon>Paenibacillus</taxon>
    </lineage>
</organism>
<gene>
    <name evidence="1" type="ORF">FPZ44_05195</name>
</gene>
<sequence length="31" mass="3602">MYECNKKNRLIKVTENHSPVTYTYTGDGLLL</sequence>
<evidence type="ECO:0000313" key="2">
    <source>
        <dbReference type="Proteomes" id="UP000318102"/>
    </source>
</evidence>
<dbReference type="Proteomes" id="UP000318102">
    <property type="component" value="Unassembled WGS sequence"/>
</dbReference>
<comment type="caution">
    <text evidence="1">The sequence shown here is derived from an EMBL/GenBank/DDBJ whole genome shotgun (WGS) entry which is preliminary data.</text>
</comment>
<evidence type="ECO:0008006" key="3">
    <source>
        <dbReference type="Google" id="ProtNLM"/>
    </source>
</evidence>
<protein>
    <recommendedName>
        <fullName evidence="3">RHS repeat protein</fullName>
    </recommendedName>
</protein>
<keyword evidence="2" id="KW-1185">Reference proteome</keyword>
<reference evidence="1 2" key="1">
    <citation type="submission" date="2019-07" db="EMBL/GenBank/DDBJ databases">
        <authorList>
            <person name="Kim J."/>
        </authorList>
    </citation>
    <scope>NUCLEOTIDE SEQUENCE [LARGE SCALE GENOMIC DNA]</scope>
    <source>
        <strain evidence="1 2">N4</strain>
    </source>
</reference>
<dbReference type="NCBIfam" id="TIGR01643">
    <property type="entry name" value="YD_repeat_2x"/>
    <property type="match status" value="1"/>
</dbReference>
<accession>A0A559IY27</accession>